<name>A0A1D1UQC1_RAMVA</name>
<comment type="similarity">
    <text evidence="1">Belongs to the insulin family.</text>
</comment>
<dbReference type="AlphaFoldDB" id="A0A1D1UQC1"/>
<organism evidence="4 5">
    <name type="scientific">Ramazzottius varieornatus</name>
    <name type="common">Water bear</name>
    <name type="synonym">Tardigrade</name>
    <dbReference type="NCBI Taxonomy" id="947166"/>
    <lineage>
        <taxon>Eukaryota</taxon>
        <taxon>Metazoa</taxon>
        <taxon>Ecdysozoa</taxon>
        <taxon>Tardigrada</taxon>
        <taxon>Eutardigrada</taxon>
        <taxon>Parachela</taxon>
        <taxon>Hypsibioidea</taxon>
        <taxon>Ramazzottiidae</taxon>
        <taxon>Ramazzottius</taxon>
    </lineage>
</organism>
<dbReference type="OrthoDB" id="10587508at2759"/>
<accession>A0A1D1UQC1</accession>
<keyword evidence="5" id="KW-1185">Reference proteome</keyword>
<evidence type="ECO:0008006" key="6">
    <source>
        <dbReference type="Google" id="ProtNLM"/>
    </source>
</evidence>
<evidence type="ECO:0000256" key="2">
    <source>
        <dbReference type="ARBA" id="ARBA00022729"/>
    </source>
</evidence>
<gene>
    <name evidence="4" type="primary">RvY_04072-1</name>
    <name evidence="4" type="synonym">RvY_04072.1</name>
    <name evidence="4" type="ORF">RvY_04072</name>
</gene>
<sequence>MAHQLRMFVLPTLVAFCVGVFLLETAGAGPVAPVPVKNTGVSKSMVVIFPIRKDNVFDCGAELLRQINQYCIVNFDMRGIDMNIPSGNVQQLGPDGKPAPILSPFTEHLLTEASKKRILVKCCHMGCTHNDMSSVCPSKR</sequence>
<keyword evidence="2 3" id="KW-0732">Signal</keyword>
<evidence type="ECO:0000256" key="1">
    <source>
        <dbReference type="ARBA" id="ARBA00009034"/>
    </source>
</evidence>
<feature type="chain" id="PRO_5008897485" description="Insulin-like domain-containing protein" evidence="3">
    <location>
        <begin position="29"/>
        <end position="140"/>
    </location>
</feature>
<dbReference type="EMBL" id="BDGG01000002">
    <property type="protein sequence ID" value="GAU91904.1"/>
    <property type="molecule type" value="Genomic_DNA"/>
</dbReference>
<comment type="caution">
    <text evidence="4">The sequence shown here is derived from an EMBL/GenBank/DDBJ whole genome shotgun (WGS) entry which is preliminary data.</text>
</comment>
<evidence type="ECO:0000256" key="3">
    <source>
        <dbReference type="SAM" id="SignalP"/>
    </source>
</evidence>
<feature type="signal peptide" evidence="3">
    <location>
        <begin position="1"/>
        <end position="28"/>
    </location>
</feature>
<reference evidence="4 5" key="1">
    <citation type="journal article" date="2016" name="Nat. Commun.">
        <title>Extremotolerant tardigrade genome and improved radiotolerance of human cultured cells by tardigrade-unique protein.</title>
        <authorList>
            <person name="Hashimoto T."/>
            <person name="Horikawa D.D."/>
            <person name="Saito Y."/>
            <person name="Kuwahara H."/>
            <person name="Kozuka-Hata H."/>
            <person name="Shin-I T."/>
            <person name="Minakuchi Y."/>
            <person name="Ohishi K."/>
            <person name="Motoyama A."/>
            <person name="Aizu T."/>
            <person name="Enomoto A."/>
            <person name="Kondo K."/>
            <person name="Tanaka S."/>
            <person name="Hara Y."/>
            <person name="Koshikawa S."/>
            <person name="Sagara H."/>
            <person name="Miura T."/>
            <person name="Yokobori S."/>
            <person name="Miyagawa K."/>
            <person name="Suzuki Y."/>
            <person name="Kubo T."/>
            <person name="Oyama M."/>
            <person name="Kohara Y."/>
            <person name="Fujiyama A."/>
            <person name="Arakawa K."/>
            <person name="Katayama T."/>
            <person name="Toyoda A."/>
            <person name="Kunieda T."/>
        </authorList>
    </citation>
    <scope>NUCLEOTIDE SEQUENCE [LARGE SCALE GENOMIC DNA]</scope>
    <source>
        <strain evidence="4 5">YOKOZUNA-1</strain>
    </source>
</reference>
<protein>
    <recommendedName>
        <fullName evidence="6">Insulin-like domain-containing protein</fullName>
    </recommendedName>
</protein>
<dbReference type="Gene3D" id="1.10.100.10">
    <property type="entry name" value="Insulin-like"/>
    <property type="match status" value="1"/>
</dbReference>
<dbReference type="Proteomes" id="UP000186922">
    <property type="component" value="Unassembled WGS sequence"/>
</dbReference>
<evidence type="ECO:0000313" key="5">
    <source>
        <dbReference type="Proteomes" id="UP000186922"/>
    </source>
</evidence>
<evidence type="ECO:0000313" key="4">
    <source>
        <dbReference type="EMBL" id="GAU91904.1"/>
    </source>
</evidence>
<dbReference type="PROSITE" id="PS00262">
    <property type="entry name" value="INSULIN"/>
    <property type="match status" value="1"/>
</dbReference>
<dbReference type="InterPro" id="IPR036438">
    <property type="entry name" value="Insulin-like_sf"/>
</dbReference>
<dbReference type="SUPFAM" id="SSF56994">
    <property type="entry name" value="Insulin-like"/>
    <property type="match status" value="1"/>
</dbReference>
<proteinExistence type="inferred from homology"/>
<dbReference type="InterPro" id="IPR022353">
    <property type="entry name" value="Insulin_CS"/>
</dbReference>